<dbReference type="Gene3D" id="3.30.360.10">
    <property type="entry name" value="Dihydrodipicolinate Reductase, domain 2"/>
    <property type="match status" value="2"/>
</dbReference>
<dbReference type="InterPro" id="IPR000683">
    <property type="entry name" value="Gfo/Idh/MocA-like_OxRdtase_N"/>
</dbReference>
<dbReference type="InterPro" id="IPR051450">
    <property type="entry name" value="Gfo/Idh/MocA_Oxidoreductases"/>
</dbReference>
<name>A0ABT2PF24_9MICO</name>
<dbReference type="InterPro" id="IPR036291">
    <property type="entry name" value="NAD(P)-bd_dom_sf"/>
</dbReference>
<dbReference type="PANTHER" id="PTHR43377">
    <property type="entry name" value="BILIVERDIN REDUCTASE A"/>
    <property type="match status" value="1"/>
</dbReference>
<dbReference type="PANTHER" id="PTHR43377:SF1">
    <property type="entry name" value="BILIVERDIN REDUCTASE A"/>
    <property type="match status" value="1"/>
</dbReference>
<dbReference type="SUPFAM" id="SSF51735">
    <property type="entry name" value="NAD(P)-binding Rossmann-fold domains"/>
    <property type="match status" value="1"/>
</dbReference>
<dbReference type="Gene3D" id="3.40.50.720">
    <property type="entry name" value="NAD(P)-binding Rossmann-like Domain"/>
    <property type="match status" value="1"/>
</dbReference>
<gene>
    <name evidence="2" type="ORF">N4R40_12610</name>
</gene>
<evidence type="ECO:0000259" key="1">
    <source>
        <dbReference type="SMART" id="SM00881"/>
    </source>
</evidence>
<feature type="domain" description="CoA-binding" evidence="1">
    <location>
        <begin position="1"/>
        <end position="95"/>
    </location>
</feature>
<evidence type="ECO:0000313" key="2">
    <source>
        <dbReference type="EMBL" id="MCT9003201.1"/>
    </source>
</evidence>
<dbReference type="RefSeq" id="WP_261607733.1">
    <property type="nucleotide sequence ID" value="NZ_JAODOR010000017.1"/>
</dbReference>
<dbReference type="EMBL" id="JAODOR010000017">
    <property type="protein sequence ID" value="MCT9003201.1"/>
    <property type="molecule type" value="Genomic_DNA"/>
</dbReference>
<keyword evidence="3" id="KW-1185">Reference proteome</keyword>
<dbReference type="Pfam" id="PF01408">
    <property type="entry name" value="GFO_IDH_MocA"/>
    <property type="match status" value="1"/>
</dbReference>
<evidence type="ECO:0000313" key="3">
    <source>
        <dbReference type="Proteomes" id="UP001300496"/>
    </source>
</evidence>
<dbReference type="SUPFAM" id="SSF55347">
    <property type="entry name" value="Glyceraldehyde-3-phosphate dehydrogenase-like, C-terminal domain"/>
    <property type="match status" value="1"/>
</dbReference>
<sequence>MTTPATFAVVGTGWRSGFFHRAAQNLPESLRATGVVSRSGRAEAHGVRAFASISDLLAADRPDFVIVSVPREVAPAAIRELVEAGVPTLVETPPAEHLDDLRELWADVGETDLVHVAEQYPRYPGHAARRAVIERGLIGRPTSVQVSSTHDYHAIALMRSLLSAPRGPVRVHARQFDSPLVDPMGRDDWTDDDGEKTATTVLATIDFGETSGLYDFTSNQWHNQLRHRRIVVRGSRGEIVDDDVVWMPEPRTMVDARIERRQRGYDLDLDGYATDHLALGGDVLWRTPFPGHRFSDKEIAIAEMLVTAGAWARGEGPGPYPLADGCQDHAIGLAIAESLETGQIAQVAREPWATPGV</sequence>
<protein>
    <submittedName>
        <fullName evidence="2">Gfo/Idh/MocA family oxidoreductase</fullName>
    </submittedName>
</protein>
<dbReference type="Proteomes" id="UP001300496">
    <property type="component" value="Unassembled WGS sequence"/>
</dbReference>
<dbReference type="InterPro" id="IPR003781">
    <property type="entry name" value="CoA-bd"/>
</dbReference>
<reference evidence="2 3" key="1">
    <citation type="journal article" date="2024" name="Int. J. Syst. Evol. Microbiol.">
        <title>Microbacterium memoriense sp. nov., a member of the Actinomycetota from marine beach sediment of the north coast of Portugal.</title>
        <authorList>
            <person name="Santos J.D.N.D."/>
            <person name="Klimek D."/>
            <person name="Calusinska M."/>
            <person name="Lobo-da-Cunha A."/>
            <person name="Catita J."/>
            <person name="Goncalves H."/>
            <person name="Gonzalez I."/>
            <person name="Lage O.M."/>
        </authorList>
    </citation>
    <scope>NUCLEOTIDE SEQUENCE [LARGE SCALE GENOMIC DNA]</scope>
    <source>
        <strain evidence="2 3">PMIC_1C1B</strain>
    </source>
</reference>
<dbReference type="SMART" id="SM00881">
    <property type="entry name" value="CoA_binding"/>
    <property type="match status" value="1"/>
</dbReference>
<proteinExistence type="predicted"/>
<accession>A0ABT2PF24</accession>
<organism evidence="2 3">
    <name type="scientific">Microbacterium memoriense</name>
    <dbReference type="NCBI Taxonomy" id="2978350"/>
    <lineage>
        <taxon>Bacteria</taxon>
        <taxon>Bacillati</taxon>
        <taxon>Actinomycetota</taxon>
        <taxon>Actinomycetes</taxon>
        <taxon>Micrococcales</taxon>
        <taxon>Microbacteriaceae</taxon>
        <taxon>Microbacterium</taxon>
    </lineage>
</organism>
<comment type="caution">
    <text evidence="2">The sequence shown here is derived from an EMBL/GenBank/DDBJ whole genome shotgun (WGS) entry which is preliminary data.</text>
</comment>